<evidence type="ECO:0000256" key="3">
    <source>
        <dbReference type="ARBA" id="ARBA00022692"/>
    </source>
</evidence>
<keyword evidence="5 6" id="KW-0472">Membrane</keyword>
<evidence type="ECO:0000256" key="5">
    <source>
        <dbReference type="ARBA" id="ARBA00023136"/>
    </source>
</evidence>
<feature type="domain" description="ABC3 transporter permease C-terminal" evidence="7">
    <location>
        <begin position="63"/>
        <end position="166"/>
    </location>
</feature>
<feature type="transmembrane region" description="Helical" evidence="6">
    <location>
        <begin position="579"/>
        <end position="603"/>
    </location>
</feature>
<dbReference type="InterPro" id="IPR003838">
    <property type="entry name" value="ABC3_permease_C"/>
</dbReference>
<feature type="transmembrane region" description="Helical" evidence="6">
    <location>
        <begin position="50"/>
        <end position="74"/>
    </location>
</feature>
<proteinExistence type="inferred from homology"/>
<comment type="subcellular location">
    <subcellularLocation>
        <location evidence="1 6">Cell membrane</location>
        <topology evidence="1 6">Multi-pass membrane protein</topology>
    </subcellularLocation>
</comment>
<feature type="transmembrane region" description="Helical" evidence="6">
    <location>
        <begin position="548"/>
        <end position="567"/>
    </location>
</feature>
<evidence type="ECO:0000256" key="2">
    <source>
        <dbReference type="ARBA" id="ARBA00022475"/>
    </source>
</evidence>
<evidence type="ECO:0000313" key="8">
    <source>
        <dbReference type="EMBL" id="NKZ23621.1"/>
    </source>
</evidence>
<feature type="transmembrane region" description="Helical" evidence="6">
    <location>
        <begin position="109"/>
        <end position="130"/>
    </location>
</feature>
<dbReference type="GO" id="GO:0055085">
    <property type="term" value="P:transmembrane transport"/>
    <property type="evidence" value="ECO:0007669"/>
    <property type="project" value="UniProtKB-UniRule"/>
</dbReference>
<dbReference type="PANTHER" id="PTHR46795:SF3">
    <property type="entry name" value="ABC TRANSPORTER PERMEASE"/>
    <property type="match status" value="1"/>
</dbReference>
<comment type="caution">
    <text evidence="8">The sequence shown here is derived from an EMBL/GenBank/DDBJ whole genome shotgun (WGS) entry which is preliminary data.</text>
</comment>
<keyword evidence="2 6" id="KW-1003">Cell membrane</keyword>
<feature type="transmembrane region" description="Helical" evidence="6">
    <location>
        <begin position="284"/>
        <end position="305"/>
    </location>
</feature>
<dbReference type="PIRSF" id="PIRSF018968">
    <property type="entry name" value="ABC_permease_BceB"/>
    <property type="match status" value="1"/>
</dbReference>
<accession>A0A7X6N0N8</accession>
<dbReference type="Proteomes" id="UP000549765">
    <property type="component" value="Unassembled WGS sequence"/>
</dbReference>
<dbReference type="PANTHER" id="PTHR46795">
    <property type="entry name" value="ABC TRANSPORTER PERMEASE-RELATED-RELATED"/>
    <property type="match status" value="1"/>
</dbReference>
<dbReference type="AlphaFoldDB" id="A0A7X6N0N8"/>
<dbReference type="InterPro" id="IPR052536">
    <property type="entry name" value="ABC-4_Integral_Memb_Prot"/>
</dbReference>
<evidence type="ECO:0000259" key="7">
    <source>
        <dbReference type="Pfam" id="PF02687"/>
    </source>
</evidence>
<gene>
    <name evidence="8" type="ORF">HF964_02210</name>
</gene>
<dbReference type="Pfam" id="PF02687">
    <property type="entry name" value="FtsX"/>
    <property type="match status" value="1"/>
</dbReference>
<keyword evidence="4 6" id="KW-1133">Transmembrane helix</keyword>
<feature type="transmembrane region" description="Helical" evidence="6">
    <location>
        <begin position="197"/>
        <end position="218"/>
    </location>
</feature>
<evidence type="ECO:0000256" key="6">
    <source>
        <dbReference type="PIRNR" id="PIRNR018968"/>
    </source>
</evidence>
<keyword evidence="6" id="KW-0813">Transport</keyword>
<feature type="transmembrane region" description="Helical" evidence="6">
    <location>
        <begin position="17"/>
        <end position="38"/>
    </location>
</feature>
<evidence type="ECO:0000256" key="1">
    <source>
        <dbReference type="ARBA" id="ARBA00004651"/>
    </source>
</evidence>
<keyword evidence="3 6" id="KW-0812">Transmembrane</keyword>
<dbReference type="GO" id="GO:0005886">
    <property type="term" value="C:plasma membrane"/>
    <property type="evidence" value="ECO:0007669"/>
    <property type="project" value="UniProtKB-SubCell"/>
</dbReference>
<evidence type="ECO:0000256" key="4">
    <source>
        <dbReference type="ARBA" id="ARBA00022989"/>
    </source>
</evidence>
<dbReference type="EMBL" id="JAAXPN010000001">
    <property type="protein sequence ID" value="NKZ23621.1"/>
    <property type="molecule type" value="Genomic_DNA"/>
</dbReference>
<feature type="transmembrane region" description="Helical" evidence="6">
    <location>
        <begin position="495"/>
        <end position="517"/>
    </location>
</feature>
<name>A0A7X6N0N8_9LACO</name>
<organism evidence="8 9">
    <name type="scientific">Periweissella fabalis</name>
    <dbReference type="NCBI Taxonomy" id="1070421"/>
    <lineage>
        <taxon>Bacteria</taxon>
        <taxon>Bacillati</taxon>
        <taxon>Bacillota</taxon>
        <taxon>Bacilli</taxon>
        <taxon>Lactobacillales</taxon>
        <taxon>Lactobacillaceae</taxon>
        <taxon>Periweissella</taxon>
    </lineage>
</organism>
<dbReference type="RefSeq" id="WP_168721406.1">
    <property type="nucleotide sequence ID" value="NZ_JAAXPN010000001.1"/>
</dbReference>
<evidence type="ECO:0000313" key="9">
    <source>
        <dbReference type="Proteomes" id="UP000549765"/>
    </source>
</evidence>
<protein>
    <submittedName>
        <fullName evidence="8">ABC transporter permease</fullName>
    </submittedName>
</protein>
<feature type="transmembrane region" description="Helical" evidence="6">
    <location>
        <begin position="150"/>
        <end position="176"/>
    </location>
</feature>
<feature type="transmembrane region" description="Helical" evidence="6">
    <location>
        <begin position="224"/>
        <end position="245"/>
    </location>
</feature>
<reference evidence="8 9" key="1">
    <citation type="submission" date="2020-04" db="EMBL/GenBank/DDBJ databases">
        <title>MicrobeNet Type strains.</title>
        <authorList>
            <person name="Nicholson A.C."/>
        </authorList>
    </citation>
    <scope>NUCLEOTIDE SEQUENCE [LARGE SCALE GENOMIC DNA]</scope>
    <source>
        <strain evidence="8 9">CCUG 61472</strain>
    </source>
</reference>
<comment type="similarity">
    <text evidence="6">Belongs to the ABC-4 integral membrane protein family.</text>
</comment>
<sequence length="610" mass="68058">MLTKIAAQTIKTKWKDLLILFAGLIISIAIFYMFSTVANNKAFLTANTSIKAIVVIFIVGEILLGLITFIYLNFANRFLVQLRQREYGLLMMFGANKANISRLLFMETFFLGVISLIIGTIVGAGLTGFAGQFLQQMLGLTLAHWQMFNITGFLVTVVYFVIVFSLNGIINQIYISRSNINTLLRAEQTAEKMPKPGFFNIIVGIIGILLLILSFIVMQHILKISILLGLILALSLNVSGTFLTIRSGLALVLNLIKQSKFSAVGLRNFTLGQLTFRLKAFERILTVVTLLFALALGALTVGRSFQMSLPIIAQQSSPFTISIIQPTVQEKQLISQLKGVEFVKSYQYKLTNKALIWSGKQFNQEPLPFYHVKNSTNFSTAIPKVHFADEQMLQSKQQTNFEANAILSDLANGINTNNPNQSIIVNEQQFKKSTTVAQQIIIVRVKNMESNHNANMLAKLQAGQLKRFSGLKERGVSGTFGFLTLAKGFSGGLEFMGFFLAIAFLVMLASTLMFKVLTNANVDRRRYNILMMIGATPIERLRANATEIGIVFAIPLIIGIIDVVYGLKFFKNIMADPYLGFQSSLLLIGSLYIVYYILTVFIYQRILKKH</sequence>
<keyword evidence="9" id="KW-1185">Reference proteome</keyword>
<dbReference type="InterPro" id="IPR027022">
    <property type="entry name" value="ABC_permease_BceB-typ"/>
</dbReference>